<accession>A0A7W4UDR9</accession>
<feature type="domain" description="HTH marR-type" evidence="2">
    <location>
        <begin position="48"/>
        <end position="180"/>
    </location>
</feature>
<dbReference type="Pfam" id="PF12802">
    <property type="entry name" value="MarR_2"/>
    <property type="match status" value="1"/>
</dbReference>
<proteinExistence type="predicted"/>
<feature type="compositionally biased region" description="Basic and acidic residues" evidence="1">
    <location>
        <begin position="21"/>
        <end position="37"/>
    </location>
</feature>
<feature type="region of interest" description="Disordered" evidence="1">
    <location>
        <begin position="1"/>
        <end position="37"/>
    </location>
</feature>
<sequence>MTAPHDPRTHGESPPAGVGHVTEDAPRDRTRDIEDAWRRERPDLDPASVRVVTRVWHLAALFSADRRRLLDARGLDSALLDLLGTLRRAGSPYALSTRELAERSRVTPAAISQRLTRAERRGWVTREPVGRRVVVHLTATGRGTIDDAAGAIFDRERDLLTALPEGDRETLAVLLERLVLDLERRGG</sequence>
<dbReference type="PANTHER" id="PTHR33164">
    <property type="entry name" value="TRANSCRIPTIONAL REGULATOR, MARR FAMILY"/>
    <property type="match status" value="1"/>
</dbReference>
<dbReference type="PANTHER" id="PTHR33164:SF104">
    <property type="entry name" value="TRANSCRIPTIONAL REGULATORY PROTEIN"/>
    <property type="match status" value="1"/>
</dbReference>
<dbReference type="GO" id="GO:0006950">
    <property type="term" value="P:response to stress"/>
    <property type="evidence" value="ECO:0007669"/>
    <property type="project" value="TreeGrafter"/>
</dbReference>
<reference evidence="3 4" key="2">
    <citation type="submission" date="2020-08" db="EMBL/GenBank/DDBJ databases">
        <authorList>
            <person name="Partida-Martinez L."/>
            <person name="Huntemann M."/>
            <person name="Clum A."/>
            <person name="Wang J."/>
            <person name="Palaniappan K."/>
            <person name="Ritter S."/>
            <person name="Chen I.-M."/>
            <person name="Stamatis D."/>
            <person name="Reddy T."/>
            <person name="O'Malley R."/>
            <person name="Daum C."/>
            <person name="Shapiro N."/>
            <person name="Ivanova N."/>
            <person name="Kyrpides N."/>
            <person name="Woyke T."/>
        </authorList>
    </citation>
    <scope>NUCLEOTIDE SEQUENCE [LARGE SCALE GENOMIC DNA]</scope>
    <source>
        <strain evidence="3 4">RAS26</strain>
    </source>
</reference>
<dbReference type="Gene3D" id="1.10.10.10">
    <property type="entry name" value="Winged helix-like DNA-binding domain superfamily/Winged helix DNA-binding domain"/>
    <property type="match status" value="1"/>
</dbReference>
<gene>
    <name evidence="3" type="ORF">FHR80_001223</name>
</gene>
<evidence type="ECO:0000259" key="2">
    <source>
        <dbReference type="PROSITE" id="PS50995"/>
    </source>
</evidence>
<dbReference type="PROSITE" id="PS50995">
    <property type="entry name" value="HTH_MARR_2"/>
    <property type="match status" value="1"/>
</dbReference>
<name>A0A7W4UDR9_9CELL</name>
<evidence type="ECO:0000256" key="1">
    <source>
        <dbReference type="SAM" id="MobiDB-lite"/>
    </source>
</evidence>
<feature type="compositionally biased region" description="Basic and acidic residues" evidence="1">
    <location>
        <begin position="1"/>
        <end position="11"/>
    </location>
</feature>
<comment type="caution">
    <text evidence="3">The sequence shown here is derived from an EMBL/GenBank/DDBJ whole genome shotgun (WGS) entry which is preliminary data.</text>
</comment>
<dbReference type="RefSeq" id="WP_183295284.1">
    <property type="nucleotide sequence ID" value="NZ_JACHVX010000002.1"/>
</dbReference>
<evidence type="ECO:0000313" key="3">
    <source>
        <dbReference type="EMBL" id="MBB2922311.1"/>
    </source>
</evidence>
<dbReference type="InterPro" id="IPR039422">
    <property type="entry name" value="MarR/SlyA-like"/>
</dbReference>
<protein>
    <submittedName>
        <fullName evidence="3">DNA-binding MarR family transcriptional regulator</fullName>
    </submittedName>
</protein>
<dbReference type="EMBL" id="JACHVX010000002">
    <property type="protein sequence ID" value="MBB2922311.1"/>
    <property type="molecule type" value="Genomic_DNA"/>
</dbReference>
<keyword evidence="3" id="KW-0238">DNA-binding</keyword>
<organism evidence="3 4">
    <name type="scientific">Cellulomonas cellasea</name>
    <dbReference type="NCBI Taxonomy" id="43670"/>
    <lineage>
        <taxon>Bacteria</taxon>
        <taxon>Bacillati</taxon>
        <taxon>Actinomycetota</taxon>
        <taxon>Actinomycetes</taxon>
        <taxon>Micrococcales</taxon>
        <taxon>Cellulomonadaceae</taxon>
        <taxon>Cellulomonas</taxon>
    </lineage>
</organism>
<dbReference type="SUPFAM" id="SSF46785">
    <property type="entry name" value="Winged helix' DNA-binding domain"/>
    <property type="match status" value="1"/>
</dbReference>
<dbReference type="Proteomes" id="UP000518206">
    <property type="component" value="Unassembled WGS sequence"/>
</dbReference>
<dbReference type="InterPro" id="IPR036390">
    <property type="entry name" value="WH_DNA-bd_sf"/>
</dbReference>
<dbReference type="InterPro" id="IPR000835">
    <property type="entry name" value="HTH_MarR-typ"/>
</dbReference>
<dbReference type="AlphaFoldDB" id="A0A7W4UDR9"/>
<dbReference type="GO" id="GO:0003700">
    <property type="term" value="F:DNA-binding transcription factor activity"/>
    <property type="evidence" value="ECO:0007669"/>
    <property type="project" value="InterPro"/>
</dbReference>
<dbReference type="GO" id="GO:0003677">
    <property type="term" value="F:DNA binding"/>
    <property type="evidence" value="ECO:0007669"/>
    <property type="project" value="UniProtKB-KW"/>
</dbReference>
<dbReference type="InterPro" id="IPR036388">
    <property type="entry name" value="WH-like_DNA-bd_sf"/>
</dbReference>
<dbReference type="SMART" id="SM00347">
    <property type="entry name" value="HTH_MARR"/>
    <property type="match status" value="1"/>
</dbReference>
<reference evidence="3 4" key="1">
    <citation type="submission" date="2020-08" db="EMBL/GenBank/DDBJ databases">
        <title>The Agave Microbiome: Exploring the role of microbial communities in plant adaptations to desert environments.</title>
        <authorList>
            <person name="Partida-Martinez L.P."/>
        </authorList>
    </citation>
    <scope>NUCLEOTIDE SEQUENCE [LARGE SCALE GENOMIC DNA]</scope>
    <source>
        <strain evidence="3 4">RAS26</strain>
    </source>
</reference>
<evidence type="ECO:0000313" key="4">
    <source>
        <dbReference type="Proteomes" id="UP000518206"/>
    </source>
</evidence>